<dbReference type="Pfam" id="PF00651">
    <property type="entry name" value="BTB"/>
    <property type="match status" value="1"/>
</dbReference>
<proteinExistence type="predicted"/>
<dbReference type="InterPro" id="IPR011333">
    <property type="entry name" value="SKP1/BTB/POZ_sf"/>
</dbReference>
<dbReference type="Proteomes" id="UP000275408">
    <property type="component" value="Unassembled WGS sequence"/>
</dbReference>
<dbReference type="CDD" id="cd18186">
    <property type="entry name" value="BTB_POZ_ZBTB_KLHL-like"/>
    <property type="match status" value="1"/>
</dbReference>
<protein>
    <recommendedName>
        <fullName evidence="1">BTB domain-containing protein</fullName>
    </recommendedName>
</protein>
<dbReference type="InterPro" id="IPR000210">
    <property type="entry name" value="BTB/POZ_dom"/>
</dbReference>
<dbReference type="OMA" id="MERMENK"/>
<dbReference type="SMART" id="SM00225">
    <property type="entry name" value="BTB"/>
    <property type="match status" value="1"/>
</dbReference>
<feature type="domain" description="BTB" evidence="1">
    <location>
        <begin position="31"/>
        <end position="90"/>
    </location>
</feature>
<comment type="caution">
    <text evidence="2">The sequence shown here is derived from an EMBL/GenBank/DDBJ whole genome shotgun (WGS) entry which is preliminary data.</text>
</comment>
<organism evidence="2 3">
    <name type="scientific">Pocillopora damicornis</name>
    <name type="common">Cauliflower coral</name>
    <name type="synonym">Millepora damicornis</name>
    <dbReference type="NCBI Taxonomy" id="46731"/>
    <lineage>
        <taxon>Eukaryota</taxon>
        <taxon>Metazoa</taxon>
        <taxon>Cnidaria</taxon>
        <taxon>Anthozoa</taxon>
        <taxon>Hexacorallia</taxon>
        <taxon>Scleractinia</taxon>
        <taxon>Astrocoeniina</taxon>
        <taxon>Pocilloporidae</taxon>
        <taxon>Pocillopora</taxon>
    </lineage>
</organism>
<gene>
    <name evidence="2" type="ORF">pdam_00005263</name>
</gene>
<dbReference type="PROSITE" id="PS50097">
    <property type="entry name" value="BTB"/>
    <property type="match status" value="1"/>
</dbReference>
<dbReference type="PANTHER" id="PTHR22743:SF165">
    <property type="entry name" value="BTB AND MATH DOMAIN CONTAINING-RELATED"/>
    <property type="match status" value="1"/>
</dbReference>
<dbReference type="STRING" id="46731.A0A3M6TSC6"/>
<name>A0A3M6TSC6_POCDA</name>
<dbReference type="Gene3D" id="3.30.710.10">
    <property type="entry name" value="Potassium Channel Kv1.1, Chain A"/>
    <property type="match status" value="1"/>
</dbReference>
<accession>A0A3M6TSC6</accession>
<reference evidence="2 3" key="1">
    <citation type="journal article" date="2018" name="Sci. Rep.">
        <title>Comparative analysis of the Pocillopora damicornis genome highlights role of immune system in coral evolution.</title>
        <authorList>
            <person name="Cunning R."/>
            <person name="Bay R.A."/>
            <person name="Gillette P."/>
            <person name="Baker A.C."/>
            <person name="Traylor-Knowles N."/>
        </authorList>
    </citation>
    <scope>NUCLEOTIDE SEQUENCE [LARGE SCALE GENOMIC DNA]</scope>
    <source>
        <strain evidence="2">RSMAS</strain>
        <tissue evidence="2">Whole animal</tissue>
    </source>
</reference>
<evidence type="ECO:0000313" key="3">
    <source>
        <dbReference type="Proteomes" id="UP000275408"/>
    </source>
</evidence>
<dbReference type="PANTHER" id="PTHR22743">
    <property type="entry name" value="MEPRIN/TRAF-LIKE MATH FAMILY-C.ELEGANS"/>
    <property type="match status" value="1"/>
</dbReference>
<sequence>MMLSPRKTEEEEGKEDLTNNQLDFSQPWHFSDVVLKVEEERFHVHRSILSMWSPTFSKMFTSGFREKTAEEVPLPGKIASQIREMLLAIYPTSAKEIDDENYSFLLDLAREYMIEKLTEKCEDFLIHKLRWPRQQHSSQCLDLLVTAQSYNLERLQEECIKNAGNLSRQELNSHSKRHEILLPNYRKLVDGIMERMENKLMELQRHSSGFGLY</sequence>
<dbReference type="OrthoDB" id="5986374at2759"/>
<dbReference type="SUPFAM" id="SSF54695">
    <property type="entry name" value="POZ domain"/>
    <property type="match status" value="1"/>
</dbReference>
<evidence type="ECO:0000313" key="2">
    <source>
        <dbReference type="EMBL" id="RMX44241.1"/>
    </source>
</evidence>
<dbReference type="EMBL" id="RCHS01003045">
    <property type="protein sequence ID" value="RMX44241.1"/>
    <property type="molecule type" value="Genomic_DNA"/>
</dbReference>
<dbReference type="InterPro" id="IPR052664">
    <property type="entry name" value="BTB-MATH_domain_protein"/>
</dbReference>
<evidence type="ECO:0000259" key="1">
    <source>
        <dbReference type="PROSITE" id="PS50097"/>
    </source>
</evidence>
<keyword evidence="3" id="KW-1185">Reference proteome</keyword>
<dbReference type="AlphaFoldDB" id="A0A3M6TSC6"/>